<dbReference type="OrthoDB" id="158423at2"/>
<organism evidence="2 3">
    <name type="scientific">Roseiflexus castenholzii (strain DSM 13941 / HLO8)</name>
    <dbReference type="NCBI Taxonomy" id="383372"/>
    <lineage>
        <taxon>Bacteria</taxon>
        <taxon>Bacillati</taxon>
        <taxon>Chloroflexota</taxon>
        <taxon>Chloroflexia</taxon>
        <taxon>Chloroflexales</taxon>
        <taxon>Roseiflexineae</taxon>
        <taxon>Roseiflexaceae</taxon>
        <taxon>Roseiflexus</taxon>
    </lineage>
</organism>
<dbReference type="KEGG" id="rca:Rcas_2698"/>
<dbReference type="EMBL" id="CP000804">
    <property type="protein sequence ID" value="ABU58769.1"/>
    <property type="molecule type" value="Genomic_DNA"/>
</dbReference>
<dbReference type="Proteomes" id="UP000000263">
    <property type="component" value="Chromosome"/>
</dbReference>
<feature type="transmembrane region" description="Helical" evidence="1">
    <location>
        <begin position="105"/>
        <end position="124"/>
    </location>
</feature>
<keyword evidence="1" id="KW-0472">Membrane</keyword>
<evidence type="ECO:0000313" key="3">
    <source>
        <dbReference type="Proteomes" id="UP000000263"/>
    </source>
</evidence>
<gene>
    <name evidence="2" type="ordered locus">Rcas_2698</name>
</gene>
<keyword evidence="1" id="KW-1133">Transmembrane helix</keyword>
<proteinExistence type="predicted"/>
<name>A7NMJ8_ROSCS</name>
<dbReference type="HOGENOM" id="CLU_725374_0_0_0"/>
<reference evidence="2 3" key="1">
    <citation type="submission" date="2007-08" db="EMBL/GenBank/DDBJ databases">
        <title>Complete sequence of Roseiflexus castenholzii DSM 13941.</title>
        <authorList>
            <consortium name="US DOE Joint Genome Institute"/>
            <person name="Copeland A."/>
            <person name="Lucas S."/>
            <person name="Lapidus A."/>
            <person name="Barry K."/>
            <person name="Glavina del Rio T."/>
            <person name="Dalin E."/>
            <person name="Tice H."/>
            <person name="Pitluck S."/>
            <person name="Thompson L.S."/>
            <person name="Brettin T."/>
            <person name="Bruce D."/>
            <person name="Detter J.C."/>
            <person name="Han C."/>
            <person name="Tapia R."/>
            <person name="Schmutz J."/>
            <person name="Larimer F."/>
            <person name="Land M."/>
            <person name="Hauser L."/>
            <person name="Kyrpides N."/>
            <person name="Mikhailova N."/>
            <person name="Bryant D.A."/>
            <person name="Hanada S."/>
            <person name="Tsukatani Y."/>
            <person name="Richardson P."/>
        </authorList>
    </citation>
    <scope>NUCLEOTIDE SEQUENCE [LARGE SCALE GENOMIC DNA]</scope>
    <source>
        <strain evidence="3">DSM 13941 / HLO8</strain>
    </source>
</reference>
<keyword evidence="1 2" id="KW-0812">Transmembrane</keyword>
<dbReference type="STRING" id="383372.Rcas_2698"/>
<accession>A7NMJ8</accession>
<sequence length="381" mass="41042">MTRCYDDGALRAGLDGELPAEALRAQHEHLAACPECRARRAALKSLADQASLLLNAAPPDVPVALAALRQHLDHERPASGGGRSSHPQSLQRSIPMTSTRVWRPWMGWAAALAVVIALLAFPPVRAIADQLLNVFRIQNVVFVPVTGERIEQLQQLNFDEQTLFIAPPKQTGGSSEVRAVASLSEAAALVGFTPAQPVLPRPSSSAEFAVTDRATFEFQVNVESARELLRLAGVNDVTLPDALGAAPIVAEMSPAVSARYVGDGYEAMLVQGVSPQVTLPDGVEMQQLGYAALRMLGMEPRQAATLAAQIDWRTTLVFPFPADINSLRQVTVGGSPGLLVSGEHDGERYQSLYWQRGERFYVLSGSGLTVETFLTMAESVR</sequence>
<evidence type="ECO:0000256" key="1">
    <source>
        <dbReference type="SAM" id="Phobius"/>
    </source>
</evidence>
<protein>
    <submittedName>
        <fullName evidence="2">Putative transmembrane anti-sigma factor</fullName>
    </submittedName>
</protein>
<dbReference type="eggNOG" id="COG5662">
    <property type="taxonomic scope" value="Bacteria"/>
</dbReference>
<dbReference type="AlphaFoldDB" id="A7NMJ8"/>
<evidence type="ECO:0000313" key="2">
    <source>
        <dbReference type="EMBL" id="ABU58769.1"/>
    </source>
</evidence>
<dbReference type="RefSeq" id="WP_012121193.1">
    <property type="nucleotide sequence ID" value="NC_009767.1"/>
</dbReference>
<keyword evidence="3" id="KW-1185">Reference proteome</keyword>